<dbReference type="InterPro" id="IPR039421">
    <property type="entry name" value="Type_1_exporter"/>
</dbReference>
<sequence length="629" mass="73109">MNKILERFKNFFSASHDREQKGIQSTKHGMLNNFMFAVKLTWSFSRIFIIAVIAGGILISLYNLIGIYIPKIALALVEQKVSTDVMIKVMVIVGVATLILNLIAYKASYIYEYQWENVYKGIVSKYLRKSFTTDFKNMENPDFLDLTQRSKQALYTYQGIHGYCMRGQNIIANLTMVFISGFAIALVNPVLVLVIITLSFFIYKILDSTMEWSKTEFRDAMASNYRKNSYFSNTARDFKYAKDIRLFKMQEFIQNMWNDINTIYYAACKKHHSKWIMCEAKMSMLRLIQNVLLYSVLIYMIMFRGMSISNFVLYIGLVAAFSTAMTDLFCNLVWMNMNRMQLDDFRTFMDWTEEIPDYQKGEGTIKNIKLEKYEFKFENVSFKYPGHDKFILKNLNLTIEAGSKLAIVGINGAGKTTLTKLLMRLYEPTEGRILLNGVDIKQFDRESYFNIFAPVFQNIEIFAFPVWQNISMKPENETDRNRVMETLKRSDLEEKINRYENKIDTTLLRIIDPDGVDFSGGERQRLAMARALYSDRDVLVLDEPTAALDALAEDKMYQEFNEMVKGKTAIFISHRLSSTRFCDKIVMFEDGKIIEEGTHDELMKTGGKYSDMFQIQAQYYKSEKEGVTC</sequence>
<evidence type="ECO:0000313" key="12">
    <source>
        <dbReference type="Proteomes" id="UP001431199"/>
    </source>
</evidence>
<keyword evidence="12" id="KW-1185">Reference proteome</keyword>
<dbReference type="RefSeq" id="WP_260978317.1">
    <property type="nucleotide sequence ID" value="NZ_JAODBU010000002.1"/>
</dbReference>
<dbReference type="PANTHER" id="PTHR43394:SF1">
    <property type="entry name" value="ATP-BINDING CASSETTE SUB-FAMILY B MEMBER 10, MITOCHONDRIAL"/>
    <property type="match status" value="1"/>
</dbReference>
<dbReference type="InterPro" id="IPR003439">
    <property type="entry name" value="ABC_transporter-like_ATP-bd"/>
</dbReference>
<evidence type="ECO:0000259" key="9">
    <source>
        <dbReference type="PROSITE" id="PS50893"/>
    </source>
</evidence>
<dbReference type="InterPro" id="IPR003593">
    <property type="entry name" value="AAA+_ATPase"/>
</dbReference>
<feature type="transmembrane region" description="Helical" evidence="8">
    <location>
        <begin position="170"/>
        <end position="203"/>
    </location>
</feature>
<keyword evidence="7" id="KW-0175">Coiled coil</keyword>
<evidence type="ECO:0000256" key="3">
    <source>
        <dbReference type="ARBA" id="ARBA00022741"/>
    </source>
</evidence>
<feature type="domain" description="ABC transporter" evidence="9">
    <location>
        <begin position="375"/>
        <end position="615"/>
    </location>
</feature>
<reference evidence="11" key="1">
    <citation type="submission" date="2022-09" db="EMBL/GenBank/DDBJ databases">
        <title>Eubacterium sp. LFL-14 isolated from human feces.</title>
        <authorList>
            <person name="Liu F."/>
        </authorList>
    </citation>
    <scope>NUCLEOTIDE SEQUENCE</scope>
    <source>
        <strain evidence="11">LFL-14</strain>
    </source>
</reference>
<dbReference type="InterPro" id="IPR011527">
    <property type="entry name" value="ABC1_TM_dom"/>
</dbReference>
<keyword evidence="2 8" id="KW-0812">Transmembrane</keyword>
<evidence type="ECO:0000259" key="10">
    <source>
        <dbReference type="PROSITE" id="PS50929"/>
    </source>
</evidence>
<dbReference type="InterPro" id="IPR027417">
    <property type="entry name" value="P-loop_NTPase"/>
</dbReference>
<dbReference type="InterPro" id="IPR036640">
    <property type="entry name" value="ABC1_TM_sf"/>
</dbReference>
<evidence type="ECO:0000256" key="5">
    <source>
        <dbReference type="ARBA" id="ARBA00022989"/>
    </source>
</evidence>
<evidence type="ECO:0000256" key="2">
    <source>
        <dbReference type="ARBA" id="ARBA00022692"/>
    </source>
</evidence>
<feature type="transmembrane region" description="Helical" evidence="8">
    <location>
        <begin position="85"/>
        <end position="105"/>
    </location>
</feature>
<evidence type="ECO:0000256" key="4">
    <source>
        <dbReference type="ARBA" id="ARBA00022840"/>
    </source>
</evidence>
<feature type="transmembrane region" description="Helical" evidence="8">
    <location>
        <begin position="44"/>
        <end position="65"/>
    </location>
</feature>
<dbReference type="SMART" id="SM00382">
    <property type="entry name" value="AAA"/>
    <property type="match status" value="1"/>
</dbReference>
<dbReference type="GO" id="GO:0005524">
    <property type="term" value="F:ATP binding"/>
    <property type="evidence" value="ECO:0007669"/>
    <property type="project" value="UniProtKB-KW"/>
</dbReference>
<keyword evidence="5 8" id="KW-1133">Transmembrane helix</keyword>
<evidence type="ECO:0000256" key="8">
    <source>
        <dbReference type="SAM" id="Phobius"/>
    </source>
</evidence>
<dbReference type="InterPro" id="IPR017871">
    <property type="entry name" value="ABC_transporter-like_CS"/>
</dbReference>
<feature type="coiled-coil region" evidence="7">
    <location>
        <begin position="482"/>
        <end position="509"/>
    </location>
</feature>
<protein>
    <submittedName>
        <fullName evidence="11">ABC transporter ATP-binding protein/permease</fullName>
    </submittedName>
</protein>
<organism evidence="11 12">
    <name type="scientific">Eubacterium album</name>
    <dbReference type="NCBI Taxonomy" id="2978477"/>
    <lineage>
        <taxon>Bacteria</taxon>
        <taxon>Bacillati</taxon>
        <taxon>Bacillota</taxon>
        <taxon>Clostridia</taxon>
        <taxon>Eubacteriales</taxon>
        <taxon>Eubacteriaceae</taxon>
        <taxon>Eubacterium</taxon>
    </lineage>
</organism>
<dbReference type="EMBL" id="JAODBU010000002">
    <property type="protein sequence ID" value="MCT7397956.1"/>
    <property type="molecule type" value="Genomic_DNA"/>
</dbReference>
<comment type="subcellular location">
    <subcellularLocation>
        <location evidence="1">Cell membrane</location>
        <topology evidence="1">Multi-pass membrane protein</topology>
    </subcellularLocation>
</comment>
<evidence type="ECO:0000313" key="11">
    <source>
        <dbReference type="EMBL" id="MCT7397956.1"/>
    </source>
</evidence>
<name>A0ABT2LXE2_9FIRM</name>
<dbReference type="SUPFAM" id="SSF90123">
    <property type="entry name" value="ABC transporter transmembrane region"/>
    <property type="match status" value="1"/>
</dbReference>
<evidence type="ECO:0000256" key="1">
    <source>
        <dbReference type="ARBA" id="ARBA00004651"/>
    </source>
</evidence>
<accession>A0ABT2LXE2</accession>
<dbReference type="PANTHER" id="PTHR43394">
    <property type="entry name" value="ATP-DEPENDENT PERMEASE MDL1, MITOCHONDRIAL"/>
    <property type="match status" value="1"/>
</dbReference>
<evidence type="ECO:0000256" key="7">
    <source>
        <dbReference type="SAM" id="Coils"/>
    </source>
</evidence>
<dbReference type="Proteomes" id="UP001431199">
    <property type="component" value="Unassembled WGS sequence"/>
</dbReference>
<feature type="transmembrane region" description="Helical" evidence="8">
    <location>
        <begin position="287"/>
        <end position="305"/>
    </location>
</feature>
<dbReference type="PROSITE" id="PS00211">
    <property type="entry name" value="ABC_TRANSPORTER_1"/>
    <property type="match status" value="1"/>
</dbReference>
<keyword evidence="3" id="KW-0547">Nucleotide-binding</keyword>
<dbReference type="Pfam" id="PF00005">
    <property type="entry name" value="ABC_tran"/>
    <property type="match status" value="1"/>
</dbReference>
<dbReference type="CDD" id="cd03228">
    <property type="entry name" value="ABCC_MRP_Like"/>
    <property type="match status" value="1"/>
</dbReference>
<keyword evidence="6 8" id="KW-0472">Membrane</keyword>
<dbReference type="PROSITE" id="PS50929">
    <property type="entry name" value="ABC_TM1F"/>
    <property type="match status" value="1"/>
</dbReference>
<gene>
    <name evidence="11" type="ORF">N5B56_02480</name>
</gene>
<comment type="caution">
    <text evidence="11">The sequence shown here is derived from an EMBL/GenBank/DDBJ whole genome shotgun (WGS) entry which is preliminary data.</text>
</comment>
<dbReference type="Gene3D" id="1.20.1560.10">
    <property type="entry name" value="ABC transporter type 1, transmembrane domain"/>
    <property type="match status" value="1"/>
</dbReference>
<feature type="transmembrane region" description="Helical" evidence="8">
    <location>
        <begin position="311"/>
        <end position="334"/>
    </location>
</feature>
<feature type="domain" description="ABC transmembrane type-1" evidence="10">
    <location>
        <begin position="170"/>
        <end position="329"/>
    </location>
</feature>
<keyword evidence="4 11" id="KW-0067">ATP-binding</keyword>
<proteinExistence type="predicted"/>
<dbReference type="PROSITE" id="PS50893">
    <property type="entry name" value="ABC_TRANSPORTER_2"/>
    <property type="match status" value="1"/>
</dbReference>
<evidence type="ECO:0000256" key="6">
    <source>
        <dbReference type="ARBA" id="ARBA00023136"/>
    </source>
</evidence>
<dbReference type="SUPFAM" id="SSF52540">
    <property type="entry name" value="P-loop containing nucleoside triphosphate hydrolases"/>
    <property type="match status" value="1"/>
</dbReference>
<dbReference type="Gene3D" id="3.40.50.300">
    <property type="entry name" value="P-loop containing nucleotide triphosphate hydrolases"/>
    <property type="match status" value="1"/>
</dbReference>